<dbReference type="EC" id="1.4.1.13" evidence="8"/>
<dbReference type="eggNOG" id="COG0493">
    <property type="taxonomic scope" value="Bacteria"/>
</dbReference>
<keyword evidence="9" id="KW-1185">Reference proteome</keyword>
<dbReference type="Gene3D" id="1.10.1060.10">
    <property type="entry name" value="Alpha-helical ferredoxin"/>
    <property type="match status" value="1"/>
</dbReference>
<accession>I0IG15</accession>
<dbReference type="STRING" id="1142394.PSMK_20440"/>
<dbReference type="GO" id="GO:0051536">
    <property type="term" value="F:iron-sulfur cluster binding"/>
    <property type="evidence" value="ECO:0007669"/>
    <property type="project" value="InterPro"/>
</dbReference>
<dbReference type="InterPro" id="IPR028261">
    <property type="entry name" value="DPD_II"/>
</dbReference>
<dbReference type="PANTHER" id="PTHR43100">
    <property type="entry name" value="GLUTAMATE SYNTHASE [NADPH] SMALL CHAIN"/>
    <property type="match status" value="1"/>
</dbReference>
<reference evidence="8 9" key="1">
    <citation type="submission" date="2012-02" db="EMBL/GenBank/DDBJ databases">
        <title>Complete genome sequence of Phycisphaera mikurensis NBRC 102666.</title>
        <authorList>
            <person name="Ankai A."/>
            <person name="Hosoyama A."/>
            <person name="Terui Y."/>
            <person name="Sekine M."/>
            <person name="Fukai R."/>
            <person name="Kato Y."/>
            <person name="Nakamura S."/>
            <person name="Yamada-Narita S."/>
            <person name="Kawakoshi A."/>
            <person name="Fukunaga Y."/>
            <person name="Yamazaki S."/>
            <person name="Fujita N."/>
        </authorList>
    </citation>
    <scope>NUCLEOTIDE SEQUENCE [LARGE SCALE GENOMIC DNA]</scope>
    <source>
        <strain evidence="9">NBRC 102666 / KCTC 22515 / FYK2301M01</strain>
    </source>
</reference>
<evidence type="ECO:0000256" key="3">
    <source>
        <dbReference type="ARBA" id="ARBA00023164"/>
    </source>
</evidence>
<dbReference type="SUPFAM" id="SSF51971">
    <property type="entry name" value="Nucleotide-binding domain"/>
    <property type="match status" value="1"/>
</dbReference>
<dbReference type="GO" id="GO:0016639">
    <property type="term" value="F:oxidoreductase activity, acting on the CH-NH2 group of donors, NAD or NADP as acceptor"/>
    <property type="evidence" value="ECO:0007669"/>
    <property type="project" value="InterPro"/>
</dbReference>
<dbReference type="PATRIC" id="fig|1142394.8.peg.2108"/>
<keyword evidence="3" id="KW-0314">Glutamate biosynthesis</keyword>
<dbReference type="PRINTS" id="PR00419">
    <property type="entry name" value="ADXRDTASE"/>
</dbReference>
<evidence type="ECO:0000256" key="5">
    <source>
        <dbReference type="SAM" id="MobiDB-lite"/>
    </source>
</evidence>
<evidence type="ECO:0000313" key="8">
    <source>
        <dbReference type="EMBL" id="BAM04203.1"/>
    </source>
</evidence>
<evidence type="ECO:0000256" key="2">
    <source>
        <dbReference type="ARBA" id="ARBA00023002"/>
    </source>
</evidence>
<evidence type="ECO:0000256" key="1">
    <source>
        <dbReference type="ARBA" id="ARBA00022605"/>
    </source>
</evidence>
<dbReference type="Pfam" id="PF14691">
    <property type="entry name" value="Fer4_20"/>
    <property type="match status" value="1"/>
</dbReference>
<feature type="compositionally biased region" description="Basic and acidic residues" evidence="5">
    <location>
        <begin position="492"/>
        <end position="504"/>
    </location>
</feature>
<protein>
    <submittedName>
        <fullName evidence="8">Glutamate synthase small subunit</fullName>
        <ecNumber evidence="8">1.4.1.13</ecNumber>
    </submittedName>
</protein>
<evidence type="ECO:0000256" key="4">
    <source>
        <dbReference type="ARBA" id="ARBA00029440"/>
    </source>
</evidence>
<dbReference type="Gene3D" id="3.40.50.720">
    <property type="entry name" value="NAD(P)-binding Rossmann-like Domain"/>
    <property type="match status" value="1"/>
</dbReference>
<evidence type="ECO:0000259" key="7">
    <source>
        <dbReference type="Pfam" id="PF14691"/>
    </source>
</evidence>
<comment type="pathway">
    <text evidence="4">Amino-acid biosynthesis.</text>
</comment>
<dbReference type="AlphaFoldDB" id="I0IG15"/>
<dbReference type="InterPro" id="IPR006005">
    <property type="entry name" value="Glut_synth_ssu1"/>
</dbReference>
<organism evidence="8 9">
    <name type="scientific">Phycisphaera mikurensis (strain NBRC 102666 / KCTC 22515 / FYK2301M01)</name>
    <dbReference type="NCBI Taxonomy" id="1142394"/>
    <lineage>
        <taxon>Bacteria</taxon>
        <taxon>Pseudomonadati</taxon>
        <taxon>Planctomycetota</taxon>
        <taxon>Phycisphaerae</taxon>
        <taxon>Phycisphaerales</taxon>
        <taxon>Phycisphaeraceae</taxon>
        <taxon>Phycisphaera</taxon>
    </lineage>
</organism>
<feature type="domain" description="FAD/NAD(P)-binding" evidence="6">
    <location>
        <begin position="152"/>
        <end position="323"/>
    </location>
</feature>
<dbReference type="InterPro" id="IPR051394">
    <property type="entry name" value="Glutamate_Synthase"/>
</dbReference>
<gene>
    <name evidence="8" type="primary">gltD</name>
    <name evidence="8" type="ordered locus">PSMK_20440</name>
</gene>
<name>I0IG15_PHYMF</name>
<feature type="region of interest" description="Disordered" evidence="5">
    <location>
        <begin position="471"/>
        <end position="504"/>
    </location>
</feature>
<dbReference type="HOGENOM" id="CLU_000422_3_1_0"/>
<proteinExistence type="predicted"/>
<dbReference type="GO" id="GO:0006537">
    <property type="term" value="P:glutamate biosynthetic process"/>
    <property type="evidence" value="ECO:0007669"/>
    <property type="project" value="UniProtKB-KW"/>
</dbReference>
<sequence>MRAIASPPPTTSRDIRLRLADHAEVAHAPCDAEASAEGERCMSCGAAFCMPSGGYASHAGGAAGCPIGNRIPEWNELVSLGRWEEAYANLAETNNFPEFTGRLCPAPCQDACIHGLNERPVGIKSIERAIIDKAFARGWVRQNTPAVRLDTQVGIVGSGPAGLAAADQLNQAGHRVTVFERADRVGGLLVYGVPSMKLEKAVVARRVALLERAGVRFRTRTAIGEDVRAEDLAAEHDAVLVAAGAVRGRRLRIPGADLPGVEMAMPYLESATRHWLDGEAKPIDAAGRDVVIIGGGDTGADCIATALRQGCRSVVNITRRDRPPAERDAAHPWPGPPDTYTLDYAHAEGAAVQGADPRAWGVTPVAFEADGAGRLAGLRVRRCGRDEVLPAQLAVLSIGFVGTDHNGWLTDLGFSRDRPASAGNQPERSTRFAHVFACGDCRRGPSLVVHAIAEGRAAAAVIDGMLRKKPHAADASAGRGHRLGVPPQAAASRERPVRADRPPR</sequence>
<dbReference type="InterPro" id="IPR036188">
    <property type="entry name" value="FAD/NAD-bd_sf"/>
</dbReference>
<feature type="domain" description="Dihydroprymidine dehydrogenase" evidence="7">
    <location>
        <begin position="21"/>
        <end position="138"/>
    </location>
</feature>
<dbReference type="NCBIfam" id="TIGR01317">
    <property type="entry name" value="GOGAT_sm_gam"/>
    <property type="match status" value="1"/>
</dbReference>
<dbReference type="SUPFAM" id="SSF46548">
    <property type="entry name" value="alpha-helical ferredoxin"/>
    <property type="match status" value="1"/>
</dbReference>
<dbReference type="Gene3D" id="3.50.50.60">
    <property type="entry name" value="FAD/NAD(P)-binding domain"/>
    <property type="match status" value="2"/>
</dbReference>
<evidence type="ECO:0000259" key="6">
    <source>
        <dbReference type="Pfam" id="PF07992"/>
    </source>
</evidence>
<dbReference type="InterPro" id="IPR023753">
    <property type="entry name" value="FAD/NAD-binding_dom"/>
</dbReference>
<dbReference type="Proteomes" id="UP000007881">
    <property type="component" value="Chromosome"/>
</dbReference>
<dbReference type="GO" id="GO:0004355">
    <property type="term" value="F:glutamate synthase (NADPH) activity"/>
    <property type="evidence" value="ECO:0007669"/>
    <property type="project" value="UniProtKB-EC"/>
</dbReference>
<dbReference type="PANTHER" id="PTHR43100:SF1">
    <property type="entry name" value="GLUTAMATE SYNTHASE [NADPH] SMALL CHAIN"/>
    <property type="match status" value="1"/>
</dbReference>
<keyword evidence="2 8" id="KW-0560">Oxidoreductase</keyword>
<dbReference type="EMBL" id="AP012338">
    <property type="protein sequence ID" value="BAM04203.1"/>
    <property type="molecule type" value="Genomic_DNA"/>
</dbReference>
<dbReference type="Pfam" id="PF07992">
    <property type="entry name" value="Pyr_redox_2"/>
    <property type="match status" value="1"/>
</dbReference>
<keyword evidence="1" id="KW-0028">Amino-acid biosynthesis</keyword>
<evidence type="ECO:0000313" key="9">
    <source>
        <dbReference type="Proteomes" id="UP000007881"/>
    </source>
</evidence>
<dbReference type="KEGG" id="phm:PSMK_20440"/>
<dbReference type="InterPro" id="IPR009051">
    <property type="entry name" value="Helical_ferredxn"/>
</dbReference>